<dbReference type="InterPro" id="IPR027417">
    <property type="entry name" value="P-loop_NTPase"/>
</dbReference>
<comment type="similarity">
    <text evidence="1">Belongs to the AfsR/DnrI/RedD regulatory family.</text>
</comment>
<dbReference type="InterPro" id="IPR003593">
    <property type="entry name" value="AAA+_ATPase"/>
</dbReference>
<feature type="region of interest" description="Disordered" evidence="5">
    <location>
        <begin position="284"/>
        <end position="343"/>
    </location>
</feature>
<dbReference type="InterPro" id="IPR036388">
    <property type="entry name" value="WH-like_DNA-bd_sf"/>
</dbReference>
<dbReference type="Pfam" id="PF00486">
    <property type="entry name" value="Trans_reg_C"/>
    <property type="match status" value="1"/>
</dbReference>
<dbReference type="Gene3D" id="1.10.10.10">
    <property type="entry name" value="Winged helix-like DNA-binding domain superfamily/Winged helix DNA-binding domain"/>
    <property type="match status" value="1"/>
</dbReference>
<dbReference type="InterPro" id="IPR016032">
    <property type="entry name" value="Sig_transdc_resp-reg_C-effctor"/>
</dbReference>
<dbReference type="InterPro" id="IPR019734">
    <property type="entry name" value="TPR_rpt"/>
</dbReference>
<dbReference type="PANTHER" id="PTHR47691">
    <property type="entry name" value="REGULATOR-RELATED"/>
    <property type="match status" value="1"/>
</dbReference>
<evidence type="ECO:0000256" key="5">
    <source>
        <dbReference type="SAM" id="MobiDB-lite"/>
    </source>
</evidence>
<dbReference type="SUPFAM" id="SSF46894">
    <property type="entry name" value="C-terminal effector domain of the bipartite response regulators"/>
    <property type="match status" value="1"/>
</dbReference>
<dbReference type="PROSITE" id="PS51755">
    <property type="entry name" value="OMPR_PHOB"/>
    <property type="match status" value="1"/>
</dbReference>
<dbReference type="CDD" id="cd00383">
    <property type="entry name" value="trans_reg_C"/>
    <property type="match status" value="1"/>
</dbReference>
<dbReference type="Proteomes" id="UP001339911">
    <property type="component" value="Unassembled WGS sequence"/>
</dbReference>
<dbReference type="CDD" id="cd15831">
    <property type="entry name" value="BTAD"/>
    <property type="match status" value="1"/>
</dbReference>
<dbReference type="Gene3D" id="1.25.40.10">
    <property type="entry name" value="Tetratricopeptide repeat domain"/>
    <property type="match status" value="2"/>
</dbReference>
<protein>
    <submittedName>
        <fullName evidence="7">Tetratricopeptide repeat protein</fullName>
    </submittedName>
</protein>
<comment type="caution">
    <text evidence="7">The sequence shown here is derived from an EMBL/GenBank/DDBJ whole genome shotgun (WGS) entry which is preliminary data.</text>
</comment>
<keyword evidence="2 4" id="KW-0238">DNA-binding</keyword>
<evidence type="ECO:0000259" key="6">
    <source>
        <dbReference type="PROSITE" id="PS51755"/>
    </source>
</evidence>
<evidence type="ECO:0000256" key="2">
    <source>
        <dbReference type="ARBA" id="ARBA00023125"/>
    </source>
</evidence>
<dbReference type="Gene3D" id="3.40.50.300">
    <property type="entry name" value="P-loop containing nucleotide triphosphate hydrolases"/>
    <property type="match status" value="1"/>
</dbReference>
<dbReference type="InterPro" id="IPR011990">
    <property type="entry name" value="TPR-like_helical_dom_sf"/>
</dbReference>
<sequence length="997" mass="106852">MEGTWSRPGNINKFHCRAEKPSKCEVGMLLVSVLGPLRVLRDGIPVRLGPRQVEVLSILLLNRGTSVPANRMVNLLWGDGVPPGAPATLRSHVSHLRRALRPDSPGASAIISGAGNASGRGYRLDLAPDRLDAHRFEQEYAQARQLLGANDAEATARAVTVLHDALGLWRGPAFADVADRPFALNEVARLGALHRSARLAHAEALASLGRYGEVVVELSGVVAEEPYDEGLRRLLAVALYAEQRVDEAAGLCRAGLLLLRQRGIDAPGLQELQRQILRRDVPLHRPPGSAAGTAAVVPEPAATGPAPTPATPPGTASGIETGGGSGERVSAGSVAPHLLPPDPARFVGREAELDDIRRRLDDLTDRAETLVITGPPGVGKSSLAIRAGHAVADRFPDGQLYVNLRGFDQTGSVLGPGEAIRGFLDALGVPQQQFPVTEAAQAGLYRARLAGRRMLVVLDNARDADQVRPLLVGSPGCAVLVTSRNQLADLVAAEGAHPLGLDLLSEPEARQLLARRLGDQRVADEPVAVAEIVDRCSRLPLALAIVAARAAGNPRFPLESFAAELRHADQGLDGFRAGSPATNIRTVFSWSYHTLSPAAARLFRLLALTPGPSITAPAAASLAAEPADRLRPALAELAAAHLVAEVAPGRYAWHDLLRAYAVELAGGDPAEERQAAERRLLDHYLHTARAADRLLWPQRDPIAIAPPCDGVVAERLVDQQSALAWFAAEHAVLLDVVARAVDTGSDAPAWQLAWTLVNFFDHRGHWDDWLATVGRVMPALDRLGDRSAQAHAHRLLGAAYVRLRRHDDARAAYRRALDLFGELGDTVGEAFTHRSLGWLAERQGDPAGALRADLRALRLFQQVGHLDGQASALNSVGWCQALLGRHREAIEHCEQALLLHRKNGNRGGEASALDSLGYAHHLLGDHAAAVGYLRQAVELCRELGQWTQEAESLHRLGDAQYAAGAVPEARLAWRAALAIFDRLGRPEAGTVRDKLDR</sequence>
<dbReference type="Pfam" id="PF03704">
    <property type="entry name" value="BTAD"/>
    <property type="match status" value="1"/>
</dbReference>
<dbReference type="PROSITE" id="PS50005">
    <property type="entry name" value="TPR"/>
    <property type="match status" value="1"/>
</dbReference>
<dbReference type="InterPro" id="IPR005158">
    <property type="entry name" value="BTAD"/>
</dbReference>
<feature type="compositionally biased region" description="Low complexity" evidence="5">
    <location>
        <begin position="290"/>
        <end position="305"/>
    </location>
</feature>
<dbReference type="InterPro" id="IPR001867">
    <property type="entry name" value="OmpR/PhoB-type_DNA-bd"/>
</dbReference>
<reference evidence="7 9" key="1">
    <citation type="submission" date="2024-01" db="EMBL/GenBank/DDBJ databases">
        <title>Genome insights into Plantactinospora veratri sp. nov.</title>
        <authorList>
            <person name="Wang L."/>
        </authorList>
    </citation>
    <scope>NUCLEOTIDE SEQUENCE [LARGE SCALE GENOMIC DNA]</scope>
    <source>
        <strain evidence="7 9">NEAU-FHS4</strain>
    </source>
</reference>
<organism evidence="7 9">
    <name type="scientific">Plantactinospora veratri</name>
    <dbReference type="NCBI Taxonomy" id="1436122"/>
    <lineage>
        <taxon>Bacteria</taxon>
        <taxon>Bacillati</taxon>
        <taxon>Actinomycetota</taxon>
        <taxon>Actinomycetes</taxon>
        <taxon>Micromonosporales</taxon>
        <taxon>Micromonosporaceae</taxon>
        <taxon>Plantactinospora</taxon>
    </lineage>
</organism>
<dbReference type="RefSeq" id="WP_331209078.1">
    <property type="nucleotide sequence ID" value="NZ_JAZGQL010000012.1"/>
</dbReference>
<evidence type="ECO:0000256" key="3">
    <source>
        <dbReference type="PROSITE-ProRule" id="PRU00339"/>
    </source>
</evidence>
<name>A0ABU7SFR4_9ACTN</name>
<dbReference type="SUPFAM" id="SSF48452">
    <property type="entry name" value="TPR-like"/>
    <property type="match status" value="3"/>
</dbReference>
<dbReference type="SMART" id="SM00382">
    <property type="entry name" value="AAA"/>
    <property type="match status" value="1"/>
</dbReference>
<feature type="domain" description="OmpR/PhoB-type" evidence="6">
    <location>
        <begin position="21"/>
        <end position="126"/>
    </location>
</feature>
<dbReference type="SUPFAM" id="SSF52540">
    <property type="entry name" value="P-loop containing nucleoside triphosphate hydrolases"/>
    <property type="match status" value="1"/>
</dbReference>
<dbReference type="SMART" id="SM01043">
    <property type="entry name" value="BTAD"/>
    <property type="match status" value="1"/>
</dbReference>
<keyword evidence="9" id="KW-1185">Reference proteome</keyword>
<evidence type="ECO:0000313" key="8">
    <source>
        <dbReference type="EMBL" id="MEE6310586.1"/>
    </source>
</evidence>
<dbReference type="Pfam" id="PF13191">
    <property type="entry name" value="AAA_16"/>
    <property type="match status" value="1"/>
</dbReference>
<gene>
    <name evidence="7" type="ORF">V1634_18360</name>
    <name evidence="8" type="ORF">V1634_27470</name>
</gene>
<evidence type="ECO:0000313" key="9">
    <source>
        <dbReference type="Proteomes" id="UP001339911"/>
    </source>
</evidence>
<evidence type="ECO:0000313" key="7">
    <source>
        <dbReference type="EMBL" id="MEE6308798.1"/>
    </source>
</evidence>
<dbReference type="EMBL" id="JAZGQL010000027">
    <property type="protein sequence ID" value="MEE6310586.1"/>
    <property type="molecule type" value="Genomic_DNA"/>
</dbReference>
<dbReference type="PRINTS" id="PR00364">
    <property type="entry name" value="DISEASERSIST"/>
</dbReference>
<evidence type="ECO:0000256" key="1">
    <source>
        <dbReference type="ARBA" id="ARBA00005820"/>
    </source>
</evidence>
<dbReference type="SMART" id="SM00028">
    <property type="entry name" value="TPR"/>
    <property type="match status" value="5"/>
</dbReference>
<dbReference type="EMBL" id="JAZGQL010000012">
    <property type="protein sequence ID" value="MEE6308798.1"/>
    <property type="molecule type" value="Genomic_DNA"/>
</dbReference>
<dbReference type="PANTHER" id="PTHR47691:SF3">
    <property type="entry name" value="HTH-TYPE TRANSCRIPTIONAL REGULATOR RV0890C-RELATED"/>
    <property type="match status" value="1"/>
</dbReference>
<keyword evidence="3" id="KW-0802">TPR repeat</keyword>
<feature type="DNA-binding region" description="OmpR/PhoB-type" evidence="4">
    <location>
        <begin position="21"/>
        <end position="126"/>
    </location>
</feature>
<accession>A0ABU7SFR4</accession>
<dbReference type="SMART" id="SM00862">
    <property type="entry name" value="Trans_reg_C"/>
    <property type="match status" value="1"/>
</dbReference>
<dbReference type="Pfam" id="PF13424">
    <property type="entry name" value="TPR_12"/>
    <property type="match status" value="2"/>
</dbReference>
<proteinExistence type="inferred from homology"/>
<evidence type="ECO:0000256" key="4">
    <source>
        <dbReference type="PROSITE-ProRule" id="PRU01091"/>
    </source>
</evidence>
<dbReference type="InterPro" id="IPR041664">
    <property type="entry name" value="AAA_16"/>
</dbReference>
<feature type="repeat" description="TPR" evidence="3">
    <location>
        <begin position="790"/>
        <end position="823"/>
    </location>
</feature>